<proteinExistence type="inferred from homology"/>
<dbReference type="InterPro" id="IPR036968">
    <property type="entry name" value="Enolpyruvate_Tfrase_sf"/>
</dbReference>
<evidence type="ECO:0000256" key="4">
    <source>
        <dbReference type="ARBA" id="ARBA00022618"/>
    </source>
</evidence>
<dbReference type="Gene3D" id="3.65.10.10">
    <property type="entry name" value="Enolpyruvate transferase domain"/>
    <property type="match status" value="2"/>
</dbReference>
<reference evidence="16" key="2">
    <citation type="submission" date="2021-04" db="EMBL/GenBank/DDBJ databases">
        <authorList>
            <person name="Gilroy R."/>
        </authorList>
    </citation>
    <scope>NUCLEOTIDE SEQUENCE</scope>
    <source>
        <strain evidence="16">ChiSjej1B19-8411</strain>
    </source>
</reference>
<dbReference type="AlphaFoldDB" id="A0A9D1WHD3"/>
<evidence type="ECO:0000256" key="8">
    <source>
        <dbReference type="ARBA" id="ARBA00023306"/>
    </source>
</evidence>
<keyword evidence="6" id="KW-0133">Cell shape</keyword>
<comment type="similarity">
    <text evidence="10">Belongs to the EPSP synthase family. MurA subfamily.</text>
</comment>
<keyword evidence="7" id="KW-0573">Peptidoglycan synthesis</keyword>
<dbReference type="GO" id="GO:0005737">
    <property type="term" value="C:cytoplasm"/>
    <property type="evidence" value="ECO:0007669"/>
    <property type="project" value="UniProtKB-SubCell"/>
</dbReference>
<dbReference type="SUPFAM" id="SSF55205">
    <property type="entry name" value="EPT/RTPC-like"/>
    <property type="match status" value="1"/>
</dbReference>
<evidence type="ECO:0000313" key="17">
    <source>
        <dbReference type="Proteomes" id="UP000886817"/>
    </source>
</evidence>
<organism evidence="16 17">
    <name type="scientific">Candidatus Blautia gallistercoris</name>
    <dbReference type="NCBI Taxonomy" id="2838490"/>
    <lineage>
        <taxon>Bacteria</taxon>
        <taxon>Bacillati</taxon>
        <taxon>Bacillota</taxon>
        <taxon>Clostridia</taxon>
        <taxon>Lachnospirales</taxon>
        <taxon>Lachnospiraceae</taxon>
        <taxon>Blautia</taxon>
    </lineage>
</organism>
<dbReference type="InterPro" id="IPR005750">
    <property type="entry name" value="UDP_GlcNAc_COvinyl_MurA"/>
</dbReference>
<dbReference type="InterPro" id="IPR001986">
    <property type="entry name" value="Enolpyruvate_Tfrase_dom"/>
</dbReference>
<dbReference type="InterPro" id="IPR050068">
    <property type="entry name" value="MurA_subfamily"/>
</dbReference>
<dbReference type="NCBIfam" id="NF006873">
    <property type="entry name" value="PRK09369.1"/>
    <property type="match status" value="1"/>
</dbReference>
<keyword evidence="5 16" id="KW-0808">Transferase</keyword>
<comment type="pathway">
    <text evidence="2">Cell wall biogenesis; peptidoglycan biosynthesis.</text>
</comment>
<dbReference type="EMBL" id="DXEX01000092">
    <property type="protein sequence ID" value="HIX58857.1"/>
    <property type="molecule type" value="Genomic_DNA"/>
</dbReference>
<evidence type="ECO:0000256" key="10">
    <source>
        <dbReference type="ARBA" id="ARBA00038367"/>
    </source>
</evidence>
<dbReference type="InterPro" id="IPR013792">
    <property type="entry name" value="RNA3'P_cycl/enolpyr_Trfase_a/b"/>
</dbReference>
<evidence type="ECO:0000256" key="3">
    <source>
        <dbReference type="ARBA" id="ARBA00022490"/>
    </source>
</evidence>
<evidence type="ECO:0000256" key="1">
    <source>
        <dbReference type="ARBA" id="ARBA00004496"/>
    </source>
</evidence>
<dbReference type="GO" id="GO:0051301">
    <property type="term" value="P:cell division"/>
    <property type="evidence" value="ECO:0007669"/>
    <property type="project" value="UniProtKB-KW"/>
</dbReference>
<dbReference type="Proteomes" id="UP000886817">
    <property type="component" value="Unassembled WGS sequence"/>
</dbReference>
<gene>
    <name evidence="16" type="primary">murA</name>
    <name evidence="16" type="ORF">IAA45_03970</name>
</gene>
<evidence type="ECO:0000256" key="6">
    <source>
        <dbReference type="ARBA" id="ARBA00022960"/>
    </source>
</evidence>
<evidence type="ECO:0000256" key="11">
    <source>
        <dbReference type="ARBA" id="ARBA00039108"/>
    </source>
</evidence>
<comment type="catalytic activity">
    <reaction evidence="13">
        <text>phosphoenolpyruvate + UDP-N-acetyl-alpha-D-glucosamine = UDP-N-acetyl-3-O-(1-carboxyvinyl)-alpha-D-glucosamine + phosphate</text>
        <dbReference type="Rhea" id="RHEA:18681"/>
        <dbReference type="ChEBI" id="CHEBI:43474"/>
        <dbReference type="ChEBI" id="CHEBI:57705"/>
        <dbReference type="ChEBI" id="CHEBI:58702"/>
        <dbReference type="ChEBI" id="CHEBI:68483"/>
        <dbReference type="EC" id="2.5.1.7"/>
    </reaction>
</comment>
<comment type="subcellular location">
    <subcellularLocation>
        <location evidence="1">Cytoplasm</location>
    </subcellularLocation>
</comment>
<evidence type="ECO:0000256" key="5">
    <source>
        <dbReference type="ARBA" id="ARBA00022679"/>
    </source>
</evidence>
<evidence type="ECO:0000256" key="7">
    <source>
        <dbReference type="ARBA" id="ARBA00022984"/>
    </source>
</evidence>
<feature type="domain" description="Enolpyruvate transferase" evidence="15">
    <location>
        <begin position="3"/>
        <end position="400"/>
    </location>
</feature>
<keyword evidence="3" id="KW-0963">Cytoplasm</keyword>
<keyword evidence="8" id="KW-0131">Cell cycle</keyword>
<evidence type="ECO:0000256" key="2">
    <source>
        <dbReference type="ARBA" id="ARBA00004752"/>
    </source>
</evidence>
<dbReference type="NCBIfam" id="TIGR01072">
    <property type="entry name" value="murA"/>
    <property type="match status" value="1"/>
</dbReference>
<evidence type="ECO:0000256" key="14">
    <source>
        <dbReference type="NCBIfam" id="TIGR01072"/>
    </source>
</evidence>
<reference evidence="16" key="1">
    <citation type="journal article" date="2021" name="PeerJ">
        <title>Extensive microbial diversity within the chicken gut microbiome revealed by metagenomics and culture.</title>
        <authorList>
            <person name="Gilroy R."/>
            <person name="Ravi A."/>
            <person name="Getino M."/>
            <person name="Pursley I."/>
            <person name="Horton D.L."/>
            <person name="Alikhan N.F."/>
            <person name="Baker D."/>
            <person name="Gharbi K."/>
            <person name="Hall N."/>
            <person name="Watson M."/>
            <person name="Adriaenssens E.M."/>
            <person name="Foster-Nyarko E."/>
            <person name="Jarju S."/>
            <person name="Secka A."/>
            <person name="Antonio M."/>
            <person name="Oren A."/>
            <person name="Chaudhuri R.R."/>
            <person name="La Ragione R."/>
            <person name="Hildebrand F."/>
            <person name="Pallen M.J."/>
        </authorList>
    </citation>
    <scope>NUCLEOTIDE SEQUENCE</scope>
    <source>
        <strain evidence="16">ChiSjej1B19-8411</strain>
    </source>
</reference>
<dbReference type="PANTHER" id="PTHR43783">
    <property type="entry name" value="UDP-N-ACETYLGLUCOSAMINE 1-CARBOXYVINYLTRANSFERASE"/>
    <property type="match status" value="1"/>
</dbReference>
<dbReference type="GO" id="GO:0008760">
    <property type="term" value="F:UDP-N-acetylglucosamine 1-carboxyvinyltransferase activity"/>
    <property type="evidence" value="ECO:0007669"/>
    <property type="project" value="UniProtKB-UniRule"/>
</dbReference>
<dbReference type="PANTHER" id="PTHR43783:SF1">
    <property type="entry name" value="UDP-N-ACETYLGLUCOSAMINE 1-CARBOXYVINYLTRANSFERASE"/>
    <property type="match status" value="1"/>
</dbReference>
<dbReference type="GO" id="GO:0071555">
    <property type="term" value="P:cell wall organization"/>
    <property type="evidence" value="ECO:0007669"/>
    <property type="project" value="UniProtKB-KW"/>
</dbReference>
<protein>
    <recommendedName>
        <fullName evidence="12 14">UDP-N-acetylglucosamine 1-carboxyvinyltransferase</fullName>
        <ecNumber evidence="11 14">2.5.1.7</ecNumber>
    </recommendedName>
</protein>
<name>A0A9D1WHD3_9FIRM</name>
<keyword evidence="4" id="KW-0132">Cell division</keyword>
<comment type="caution">
    <text evidence="16">The sequence shown here is derived from an EMBL/GenBank/DDBJ whole genome shotgun (WGS) entry which is preliminary data.</text>
</comment>
<keyword evidence="9" id="KW-0961">Cell wall biogenesis/degradation</keyword>
<evidence type="ECO:0000259" key="15">
    <source>
        <dbReference type="Pfam" id="PF00275"/>
    </source>
</evidence>
<evidence type="ECO:0000256" key="13">
    <source>
        <dbReference type="ARBA" id="ARBA00047527"/>
    </source>
</evidence>
<sequence length="409" mass="43723">MGGVPLHGNVCIQGSKNAALPIMAAALLHEGITVLHGCPKIDDVFCMEAILKSLGVVSWWEGNSLFLDCRNVEGTQVAEEFTGKMRSSVILLGVLLSRMGEGCIGYPGGCVIGKRPINLHLMLLRKLGARIEERKEGVYASARCLKGCHVVFSFPSVGATEQGILAAVCARGTTYLHNCAREPEIWWLQDFLRKLGARIEGAGTGTIRITGVSRLRDVEYRIPPDRIVAGTYLCAGAATRGKIVLENCPAGELEAFLRVYGKMGGQYERNSGTLIADSRKAKLPVAYLETAVYPGFPTDLQSPLMAVLAVARGESCLVENIFDDRYKVAGELGKMGARICVHGRTACITGVPELTGCEVTAMELRGGAALVIAGLAAQGETVIHGCSYISRGYENICQDLCSLGGRIST</sequence>
<evidence type="ECO:0000256" key="9">
    <source>
        <dbReference type="ARBA" id="ARBA00023316"/>
    </source>
</evidence>
<dbReference type="GO" id="GO:0019277">
    <property type="term" value="P:UDP-N-acetylgalactosamine biosynthetic process"/>
    <property type="evidence" value="ECO:0007669"/>
    <property type="project" value="InterPro"/>
</dbReference>
<dbReference type="GO" id="GO:0009252">
    <property type="term" value="P:peptidoglycan biosynthetic process"/>
    <property type="evidence" value="ECO:0007669"/>
    <property type="project" value="UniProtKB-UniRule"/>
</dbReference>
<dbReference type="CDD" id="cd01555">
    <property type="entry name" value="UdpNAET"/>
    <property type="match status" value="1"/>
</dbReference>
<accession>A0A9D1WHD3</accession>
<dbReference type="Pfam" id="PF00275">
    <property type="entry name" value="EPSP_synthase"/>
    <property type="match status" value="1"/>
</dbReference>
<evidence type="ECO:0000256" key="12">
    <source>
        <dbReference type="ARBA" id="ARBA00039754"/>
    </source>
</evidence>
<dbReference type="EC" id="2.5.1.7" evidence="11 14"/>
<evidence type="ECO:0000313" key="16">
    <source>
        <dbReference type="EMBL" id="HIX58857.1"/>
    </source>
</evidence>
<dbReference type="GO" id="GO:0008360">
    <property type="term" value="P:regulation of cell shape"/>
    <property type="evidence" value="ECO:0007669"/>
    <property type="project" value="UniProtKB-KW"/>
</dbReference>